<feature type="compositionally biased region" description="Low complexity" evidence="1">
    <location>
        <begin position="462"/>
        <end position="476"/>
    </location>
</feature>
<feature type="region of interest" description="Disordered" evidence="1">
    <location>
        <begin position="454"/>
        <end position="494"/>
    </location>
</feature>
<dbReference type="PANTHER" id="PTHR30121">
    <property type="entry name" value="UNCHARACTERIZED PROTEIN YJGR-RELATED"/>
    <property type="match status" value="1"/>
</dbReference>
<reference evidence="3 4" key="1">
    <citation type="submission" date="2021-05" db="EMBL/GenBank/DDBJ databases">
        <authorList>
            <person name="Zhang Z.D."/>
            <person name="Osman G."/>
        </authorList>
    </citation>
    <scope>NUCLEOTIDE SEQUENCE [LARGE SCALE GENOMIC DNA]</scope>
    <source>
        <strain evidence="3 4">KCTC 32217</strain>
    </source>
</reference>
<name>A0AAP2CLR3_9BACT</name>
<protein>
    <submittedName>
        <fullName evidence="3">DUF853 family protein</fullName>
    </submittedName>
</protein>
<dbReference type="RefSeq" id="WP_213946471.1">
    <property type="nucleotide sequence ID" value="NZ_JAHCMY010000015.1"/>
</dbReference>
<evidence type="ECO:0000256" key="1">
    <source>
        <dbReference type="SAM" id="MobiDB-lite"/>
    </source>
</evidence>
<organism evidence="3 4">
    <name type="scientific">Litoribacter ruber</name>
    <dbReference type="NCBI Taxonomy" id="702568"/>
    <lineage>
        <taxon>Bacteria</taxon>
        <taxon>Pseudomonadati</taxon>
        <taxon>Bacteroidota</taxon>
        <taxon>Cytophagia</taxon>
        <taxon>Cytophagales</taxon>
        <taxon>Cyclobacteriaceae</taxon>
        <taxon>Litoribacter</taxon>
    </lineage>
</organism>
<gene>
    <name evidence="3" type="ORF">KI659_16455</name>
</gene>
<comment type="caution">
    <text evidence="3">The sequence shown here is derived from an EMBL/GenBank/DDBJ whole genome shotgun (WGS) entry which is preliminary data.</text>
</comment>
<dbReference type="Pfam" id="PF05872">
    <property type="entry name" value="HerA_C"/>
    <property type="match status" value="1"/>
</dbReference>
<evidence type="ECO:0000259" key="2">
    <source>
        <dbReference type="Pfam" id="PF05872"/>
    </source>
</evidence>
<dbReference type="InterPro" id="IPR027417">
    <property type="entry name" value="P-loop_NTPase"/>
</dbReference>
<evidence type="ECO:0000313" key="4">
    <source>
        <dbReference type="Proteomes" id="UP001319104"/>
    </source>
</evidence>
<keyword evidence="4" id="KW-1185">Reference proteome</keyword>
<proteinExistence type="predicted"/>
<feature type="domain" description="Helicase HerA-like C-terminal" evidence="2">
    <location>
        <begin position="33"/>
        <end position="517"/>
    </location>
</feature>
<dbReference type="EMBL" id="JAHCMY010000015">
    <property type="protein sequence ID" value="MBS9525611.1"/>
    <property type="molecule type" value="Genomic_DNA"/>
</dbReference>
<dbReference type="AlphaFoldDB" id="A0AAP2CLR3"/>
<dbReference type="Gene3D" id="3.40.50.300">
    <property type="entry name" value="P-loop containing nucleotide triphosphate hydrolases"/>
    <property type="match status" value="2"/>
</dbReference>
<dbReference type="Proteomes" id="UP001319104">
    <property type="component" value="Unassembled WGS sequence"/>
</dbReference>
<dbReference type="SUPFAM" id="SSF52540">
    <property type="entry name" value="P-loop containing nucleoside triphosphate hydrolases"/>
    <property type="match status" value="1"/>
</dbReference>
<accession>A0AAP2CLR3</accession>
<sequence>MDQSQQFHQHIQQGYSTKGDYFVIGGGMLGGEAVPDTQVKIPLKTLNRHGLIAGATGTGKTKTLQVIAEQLSLKGVPCVLMDLKGDLSGLARPGASNDHIVWRSGAVGVPFEATGLPVEFMTISKERGVKLRATVSEFGPVLISQILELNATQQGVIALTFRYCDTHHLPLLDLRDLKKVLQYVINEGKEEITKEYGAVSGATVNTIMRKIIELEQHGAEEFFGERSFEVEDFVRVRDGKGVLSIIRLTDIQNRRKLFSTFMLSLLSEIYETFPEVGDQDKPRLCLFIDEAHLVFAHASRDLVQMIESIVKLIRSKGVGVFFCTQSPTDVPDSVLGQLGLKVQHSLRAFTAKDRKAITKTAENYPISAFYDTKDILTAMGTGEALITALSEKGHPAPLVHTLLRAPVSRMDILSDGEIEEEVRNSELVGKYNQSLDRESAKEILDQKILRAEEAAQREKEQQQSQPQPSRSQPSSSRPKKKESMAEQISKNTMVRQIGRTIFRELTRSFMGTLTGKK</sequence>
<dbReference type="InterPro" id="IPR051162">
    <property type="entry name" value="T4SS_component"/>
</dbReference>
<evidence type="ECO:0000313" key="3">
    <source>
        <dbReference type="EMBL" id="MBS9525611.1"/>
    </source>
</evidence>
<dbReference type="PANTHER" id="PTHR30121:SF6">
    <property type="entry name" value="SLR6007 PROTEIN"/>
    <property type="match status" value="1"/>
</dbReference>
<dbReference type="InterPro" id="IPR033186">
    <property type="entry name" value="HerA_C"/>
</dbReference>